<keyword evidence="1" id="KW-1133">Transmembrane helix</keyword>
<evidence type="ECO:0000313" key="4">
    <source>
        <dbReference type="EMBL" id="KKN41789.1"/>
    </source>
</evidence>
<gene>
    <name evidence="4" type="ORF">LCGC14_0719610</name>
</gene>
<dbReference type="GO" id="GO:0016989">
    <property type="term" value="F:sigma factor antagonist activity"/>
    <property type="evidence" value="ECO:0007669"/>
    <property type="project" value="TreeGrafter"/>
</dbReference>
<dbReference type="AlphaFoldDB" id="A0A0F9QH01"/>
<dbReference type="Pfam" id="PF16344">
    <property type="entry name" value="FecR_C"/>
    <property type="match status" value="1"/>
</dbReference>
<dbReference type="Gene3D" id="3.55.50.30">
    <property type="match status" value="1"/>
</dbReference>
<proteinExistence type="predicted"/>
<dbReference type="InterPro" id="IPR012373">
    <property type="entry name" value="Ferrdict_sens_TM"/>
</dbReference>
<dbReference type="Pfam" id="PF04773">
    <property type="entry name" value="FecR"/>
    <property type="match status" value="1"/>
</dbReference>
<feature type="domain" description="FecR protein" evidence="2">
    <location>
        <begin position="173"/>
        <end position="266"/>
    </location>
</feature>
<protein>
    <recommendedName>
        <fullName evidence="5">FecR protein domain-containing protein</fullName>
    </recommendedName>
</protein>
<accession>A0A0F9QH01</accession>
<keyword evidence="1" id="KW-0812">Transmembrane</keyword>
<evidence type="ECO:0000259" key="3">
    <source>
        <dbReference type="Pfam" id="PF16344"/>
    </source>
</evidence>
<evidence type="ECO:0000256" key="1">
    <source>
        <dbReference type="SAM" id="Phobius"/>
    </source>
</evidence>
<keyword evidence="1" id="KW-0472">Membrane</keyword>
<dbReference type="EMBL" id="LAZR01001624">
    <property type="protein sequence ID" value="KKN41789.1"/>
    <property type="molecule type" value="Genomic_DNA"/>
</dbReference>
<evidence type="ECO:0008006" key="5">
    <source>
        <dbReference type="Google" id="ProtNLM"/>
    </source>
</evidence>
<dbReference type="Gene3D" id="2.60.120.1440">
    <property type="match status" value="1"/>
</dbReference>
<feature type="domain" description="Protein FecR C-terminal" evidence="3">
    <location>
        <begin position="313"/>
        <end position="382"/>
    </location>
</feature>
<feature type="transmembrane region" description="Helical" evidence="1">
    <location>
        <begin position="84"/>
        <end position="102"/>
    </location>
</feature>
<evidence type="ECO:0000259" key="2">
    <source>
        <dbReference type="Pfam" id="PF04773"/>
    </source>
</evidence>
<dbReference type="InterPro" id="IPR032508">
    <property type="entry name" value="FecR_C"/>
</dbReference>
<sequence>MMTSETEYILIKFLSSSANATELDYLEGWIQQPENKSIFDDFIKTHYAITIGMNDLDKIEIRNRLMNEIRKDKKQFKTRKLSKVLKYAAIAIFFIGTGYFLSEIKSIGKDITVMPSHDDIVLEQEGGIKRIIKEGGAIHLTDVQGNSVGHQNGESLVYQKPNTLVLPTKNKLSVPFGKRFNLTLSDGTVVHLNSGSTIRYPTYFISENKREVFLEGEAYFDVAHDENLSFQVNTNEIDVIVHGTKFNVSTYPEDVGASVVLISGSVGLSAKEADGASILIEPGFRGTFDGTGKTFATKKVDTSLYTSWLQGQLVFRNTPFKNILRKLERQYNVVIINNNQILGDETFNATIETDRESIEQVFKYFNRIHDIDYEVLNNKIIIN</sequence>
<comment type="caution">
    <text evidence="4">The sequence shown here is derived from an EMBL/GenBank/DDBJ whole genome shotgun (WGS) entry which is preliminary data.</text>
</comment>
<dbReference type="PANTHER" id="PTHR30273:SF2">
    <property type="entry name" value="PROTEIN FECR"/>
    <property type="match status" value="1"/>
</dbReference>
<reference evidence="4" key="1">
    <citation type="journal article" date="2015" name="Nature">
        <title>Complex archaea that bridge the gap between prokaryotes and eukaryotes.</title>
        <authorList>
            <person name="Spang A."/>
            <person name="Saw J.H."/>
            <person name="Jorgensen S.L."/>
            <person name="Zaremba-Niedzwiedzka K."/>
            <person name="Martijn J."/>
            <person name="Lind A.E."/>
            <person name="van Eijk R."/>
            <person name="Schleper C."/>
            <person name="Guy L."/>
            <person name="Ettema T.J."/>
        </authorList>
    </citation>
    <scope>NUCLEOTIDE SEQUENCE</scope>
</reference>
<organism evidence="4">
    <name type="scientific">marine sediment metagenome</name>
    <dbReference type="NCBI Taxonomy" id="412755"/>
    <lineage>
        <taxon>unclassified sequences</taxon>
        <taxon>metagenomes</taxon>
        <taxon>ecological metagenomes</taxon>
    </lineage>
</organism>
<name>A0A0F9QH01_9ZZZZ</name>
<dbReference type="InterPro" id="IPR006860">
    <property type="entry name" value="FecR"/>
</dbReference>
<dbReference type="PANTHER" id="PTHR30273">
    <property type="entry name" value="PERIPLASMIC SIGNAL SENSOR AND SIGMA FACTOR ACTIVATOR FECR-RELATED"/>
    <property type="match status" value="1"/>
</dbReference>